<keyword evidence="2" id="KW-1185">Reference proteome</keyword>
<dbReference type="Proteomes" id="UP000318242">
    <property type="component" value="Unassembled WGS sequence"/>
</dbReference>
<accession>A0A4Y3IRM2</accession>
<gene>
    <name evidence="1" type="ORF">VCO01S_27270</name>
</gene>
<dbReference type="EMBL" id="BJLH01000012">
    <property type="protein sequence ID" value="GEA61534.1"/>
    <property type="molecule type" value="Genomic_DNA"/>
</dbReference>
<sequence>MRNFAKTGLSGFLASILLFGCGGSDNDNNDNELGNDFQSFVLKDSLEYSTSGLTKVISPLEAGSTSVRIKINPEETTPSFIFLEQYAASKGFHIAKVKITPSGESSKLSFEYGENSKDSHIVIPNGEWVDLSLAWDVENNDLTLAAQSGDSYLGDYTDTLGSPRAVQVVRLGHGEEGSVSSTEDPLKIDSFEIFNSETIAVYSESFDKTSDFKSFGSWGDNKISSDSSGYTPAEVLDSGSTYLSGAELSSALPDKSNSVRLVNLSGGDAAHARFNLTQPMSSGTFSVDLNPDSMDSTEIFVFLATKNGSYEDSVSYIKLRPEYYGTRVENVLYNTNGKTIHNDTGFQIPHAEWRTLQLSWNVDENNLDITLLDEQGNSSPTFKSELVNQVPVDLFDIKVGLESETTQEGVGLLVDNYRVVDSNGNTIVDEGFHSGSPSLPPSPPVNDYGDWSFEYAEIDSQDSSTPIDVEPLDPAKLIDLNSENQQYVEITDFMTDDAGEIRSSVYGGSHLGTISYKLFYPIEETGRYKLVLASSTTATEYNVNSFTFDDGIIKDSENVELGSFDKGKWLDISVEYDREKATIFIDGVKVGTAKNTSDNKLYYVRIISGSTDGTTDVGIYVDDLNIVTDAGRWIFDNFESYEVGTMLTPYNSSFLKDTISAEILEGDLKE</sequence>
<protein>
    <submittedName>
        <fullName evidence="1">Uncharacterized protein</fullName>
    </submittedName>
</protein>
<comment type="caution">
    <text evidence="1">The sequence shown here is derived from an EMBL/GenBank/DDBJ whole genome shotgun (WGS) entry which is preliminary data.</text>
</comment>
<dbReference type="AlphaFoldDB" id="A0A4Y3IRM2"/>
<dbReference type="PROSITE" id="PS51257">
    <property type="entry name" value="PROKAR_LIPOPROTEIN"/>
    <property type="match status" value="1"/>
</dbReference>
<proteinExistence type="predicted"/>
<dbReference type="RefSeq" id="WP_141271896.1">
    <property type="nucleotide sequence ID" value="NZ_BJLH01000012.1"/>
</dbReference>
<evidence type="ECO:0000313" key="2">
    <source>
        <dbReference type="Proteomes" id="UP000318242"/>
    </source>
</evidence>
<reference evidence="1 2" key="1">
    <citation type="submission" date="2019-06" db="EMBL/GenBank/DDBJ databases">
        <title>Whole genome shotgun sequence of Vibrio comitans NBRC 102076.</title>
        <authorList>
            <person name="Hosoyama A."/>
            <person name="Uohara A."/>
            <person name="Ohji S."/>
            <person name="Ichikawa N."/>
        </authorList>
    </citation>
    <scope>NUCLEOTIDE SEQUENCE [LARGE SCALE GENOMIC DNA]</scope>
    <source>
        <strain evidence="1 2">NBRC 102076</strain>
    </source>
</reference>
<dbReference type="OrthoDB" id="9790247at2"/>
<name>A0A4Y3IRM2_9VIBR</name>
<evidence type="ECO:0000313" key="1">
    <source>
        <dbReference type="EMBL" id="GEA61534.1"/>
    </source>
</evidence>
<organism evidence="1 2">
    <name type="scientific">Vibrio comitans NBRC 102076</name>
    <dbReference type="NCBI Taxonomy" id="1219078"/>
    <lineage>
        <taxon>Bacteria</taxon>
        <taxon>Pseudomonadati</taxon>
        <taxon>Pseudomonadota</taxon>
        <taxon>Gammaproteobacteria</taxon>
        <taxon>Vibrionales</taxon>
        <taxon>Vibrionaceae</taxon>
        <taxon>Vibrio</taxon>
    </lineage>
</organism>